<dbReference type="EMBL" id="QCYY01001710">
    <property type="protein sequence ID" value="ROT75938.1"/>
    <property type="molecule type" value="Genomic_DNA"/>
</dbReference>
<dbReference type="Proteomes" id="UP000283509">
    <property type="component" value="Unassembled WGS sequence"/>
</dbReference>
<keyword evidence="3" id="KW-1185">Reference proteome</keyword>
<reference evidence="2 3" key="1">
    <citation type="submission" date="2018-04" db="EMBL/GenBank/DDBJ databases">
        <authorList>
            <person name="Zhang X."/>
            <person name="Yuan J."/>
            <person name="Li F."/>
            <person name="Xiang J."/>
        </authorList>
    </citation>
    <scope>NUCLEOTIDE SEQUENCE [LARGE SCALE GENOMIC DNA]</scope>
    <source>
        <tissue evidence="2">Muscle</tissue>
    </source>
</reference>
<dbReference type="PANTHER" id="PTHR28588">
    <property type="entry name" value="HAUS AUGMIN-LIKE COMPLEX SUBUNIT 5"/>
    <property type="match status" value="1"/>
</dbReference>
<dbReference type="PANTHER" id="PTHR28588:SF1">
    <property type="entry name" value="HAUS AUGMIN-LIKE COMPLEX SUBUNIT 5"/>
    <property type="match status" value="1"/>
</dbReference>
<organism evidence="2 3">
    <name type="scientific">Penaeus vannamei</name>
    <name type="common">Whiteleg shrimp</name>
    <name type="synonym">Litopenaeus vannamei</name>
    <dbReference type="NCBI Taxonomy" id="6689"/>
    <lineage>
        <taxon>Eukaryota</taxon>
        <taxon>Metazoa</taxon>
        <taxon>Ecdysozoa</taxon>
        <taxon>Arthropoda</taxon>
        <taxon>Crustacea</taxon>
        <taxon>Multicrustacea</taxon>
        <taxon>Malacostraca</taxon>
        <taxon>Eumalacostraca</taxon>
        <taxon>Eucarida</taxon>
        <taxon>Decapoda</taxon>
        <taxon>Dendrobranchiata</taxon>
        <taxon>Penaeoidea</taxon>
        <taxon>Penaeidae</taxon>
        <taxon>Penaeus</taxon>
    </lineage>
</organism>
<reference evidence="2 3" key="2">
    <citation type="submission" date="2019-01" db="EMBL/GenBank/DDBJ databases">
        <title>The decoding of complex shrimp genome reveals the adaptation for benthos swimmer, frequently molting mechanism and breeding impact on genome.</title>
        <authorList>
            <person name="Sun Y."/>
            <person name="Gao Y."/>
            <person name="Yu Y."/>
        </authorList>
    </citation>
    <scope>NUCLEOTIDE SEQUENCE [LARGE SCALE GENOMIC DNA]</scope>
    <source>
        <tissue evidence="2">Muscle</tissue>
    </source>
</reference>
<dbReference type="Pfam" id="PF14817">
    <property type="entry name" value="HAUS5"/>
    <property type="match status" value="1"/>
</dbReference>
<gene>
    <name evidence="2" type="ORF">C7M84_005495</name>
</gene>
<protein>
    <submittedName>
        <fullName evidence="2">Putative HAUS augmin-like complex subunit 5</fullName>
    </submittedName>
</protein>
<dbReference type="InterPro" id="IPR029131">
    <property type="entry name" value="HAUS5"/>
</dbReference>
<dbReference type="GO" id="GO:0007098">
    <property type="term" value="P:centrosome cycle"/>
    <property type="evidence" value="ECO:0007669"/>
    <property type="project" value="TreeGrafter"/>
</dbReference>
<comment type="caution">
    <text evidence="2">The sequence shown here is derived from an EMBL/GenBank/DDBJ whole genome shotgun (WGS) entry which is preliminary data.</text>
</comment>
<dbReference type="GO" id="GO:0070652">
    <property type="term" value="C:HAUS complex"/>
    <property type="evidence" value="ECO:0007669"/>
    <property type="project" value="InterPro"/>
</dbReference>
<dbReference type="OrthoDB" id="2019614at2759"/>
<dbReference type="GO" id="GO:0051225">
    <property type="term" value="P:spindle assembly"/>
    <property type="evidence" value="ECO:0007669"/>
    <property type="project" value="InterPro"/>
</dbReference>
<evidence type="ECO:0000256" key="1">
    <source>
        <dbReference type="SAM" id="Coils"/>
    </source>
</evidence>
<keyword evidence="1" id="KW-0175">Coiled coil</keyword>
<dbReference type="STRING" id="6689.A0A423THM7"/>
<feature type="coiled-coil region" evidence="1">
    <location>
        <begin position="100"/>
        <end position="127"/>
    </location>
</feature>
<evidence type="ECO:0000313" key="3">
    <source>
        <dbReference type="Proteomes" id="UP000283509"/>
    </source>
</evidence>
<accession>A0A423THM7</accession>
<dbReference type="AlphaFoldDB" id="A0A423THM7"/>
<proteinExistence type="predicted"/>
<name>A0A423THM7_PENVA</name>
<evidence type="ECO:0000313" key="2">
    <source>
        <dbReference type="EMBL" id="ROT75938.1"/>
    </source>
</evidence>
<sequence length="603" mass="67943">MESIVYEWAMGLTRRHKVFSHSQPLKKEHFFNLTRDSNLQPSLAFLVRHVRPPGERRLIKLNLKHAKLRKKLTGDEGETASPTEERLRLKTSIVDAGVDISAERMELQQLNQRNEEVRHREVEVRRRTALLKVAQEEREKEVEHCKLWRTQLSLLVEDLPCAEEGRSLVDINLQKQLQANLLELEELRRAIIRGHLSSPDRIHGHKLHVWEHIGDTMATWEPRMLLGAALSNVREATRNLHIQVQNIDLMKDAQMLRLKCEKDGTFIDDINPGGLIESVRELLAHMSAAHVRLYVEAHQAHRAALSLSRALKTLQSDIVAAAEKTYTEDGVAAAVINVASESISAFGERAAASCAEQLTVSVQERANAAEKARDALRAKHAQIISFNKEVQDGVESIQCLAMCVGDGQQIIKEKLREIQTTIDKAVGAMARPTPVTRNCLGEECEAFLAVPLTQLLTTKMGGSGLQKKADLSTTPLVWHEQSVSQPGWEAMWYLCSALLSWEGVFNEVCAKQTQTACIHKQMDHFAFTKAAMHTSRKDKSTLTMQIMKEITERVEASDSHLERDITARASKCENQVAQGVQLIAKVNQQLSDWWEQPAKNITM</sequence>
<dbReference type="GO" id="GO:0005813">
    <property type="term" value="C:centrosome"/>
    <property type="evidence" value="ECO:0007669"/>
    <property type="project" value="TreeGrafter"/>
</dbReference>